<dbReference type="InterPro" id="IPR022907">
    <property type="entry name" value="VapC_family"/>
</dbReference>
<keyword evidence="4 8" id="KW-0479">Metal-binding</keyword>
<dbReference type="OrthoDB" id="9804823at2"/>
<dbReference type="HAMAP" id="MF_00265">
    <property type="entry name" value="VapC_Nob1"/>
    <property type="match status" value="1"/>
</dbReference>
<feature type="binding site" evidence="8">
    <location>
        <position position="102"/>
    </location>
    <ligand>
        <name>Mg(2+)</name>
        <dbReference type="ChEBI" id="CHEBI:18420"/>
    </ligand>
</feature>
<dbReference type="GO" id="GO:0090729">
    <property type="term" value="F:toxin activity"/>
    <property type="evidence" value="ECO:0007669"/>
    <property type="project" value="UniProtKB-KW"/>
</dbReference>
<dbReference type="Proteomes" id="UP000465263">
    <property type="component" value="Unassembled WGS sequence"/>
</dbReference>
<evidence type="ECO:0000256" key="1">
    <source>
        <dbReference type="ARBA" id="ARBA00001946"/>
    </source>
</evidence>
<feature type="binding site" evidence="8">
    <location>
        <position position="6"/>
    </location>
    <ligand>
        <name>Mg(2+)</name>
        <dbReference type="ChEBI" id="CHEBI:18420"/>
    </ligand>
</feature>
<evidence type="ECO:0000256" key="5">
    <source>
        <dbReference type="ARBA" id="ARBA00022801"/>
    </source>
</evidence>
<dbReference type="EMBL" id="BLKV01000002">
    <property type="protein sequence ID" value="GFG71598.1"/>
    <property type="molecule type" value="Genomic_DNA"/>
</dbReference>
<evidence type="ECO:0000256" key="7">
    <source>
        <dbReference type="ARBA" id="ARBA00038093"/>
    </source>
</evidence>
<dbReference type="InterPro" id="IPR002716">
    <property type="entry name" value="PIN_dom"/>
</dbReference>
<evidence type="ECO:0000313" key="11">
    <source>
        <dbReference type="Proteomes" id="UP000465263"/>
    </source>
</evidence>
<dbReference type="SUPFAM" id="SSF88723">
    <property type="entry name" value="PIN domain-like"/>
    <property type="match status" value="1"/>
</dbReference>
<feature type="domain" description="PIN" evidence="9">
    <location>
        <begin position="3"/>
        <end position="124"/>
    </location>
</feature>
<dbReference type="Pfam" id="PF01850">
    <property type="entry name" value="PIN"/>
    <property type="match status" value="1"/>
</dbReference>
<keyword evidence="8" id="KW-0800">Toxin</keyword>
<comment type="similarity">
    <text evidence="7 8">Belongs to the PINc/VapC protein family.</text>
</comment>
<dbReference type="GO" id="GO:0000287">
    <property type="term" value="F:magnesium ion binding"/>
    <property type="evidence" value="ECO:0007669"/>
    <property type="project" value="UniProtKB-UniRule"/>
</dbReference>
<name>A0A7I9XPA7_9MYCO</name>
<sequence>MRYVLDTNVVSALRVRGRNPSVEAWTTSVPVGDQFVAAVTIAEIERGVVAKERSGPAQGQVLRRWFEDRVLPAFADRVLAFDLPAARILAAYPVPERAPLDDALIAAVAESTGMVVVTRNTKHFRGLGVRCIDPWAAGAIAESRGPE</sequence>
<evidence type="ECO:0000256" key="8">
    <source>
        <dbReference type="HAMAP-Rule" id="MF_00265"/>
    </source>
</evidence>
<keyword evidence="5 8" id="KW-0378">Hydrolase</keyword>
<dbReference type="RefSeq" id="WP_085082965.1">
    <property type="nucleotide sequence ID" value="NZ_BLKV01000002.1"/>
</dbReference>
<comment type="cofactor">
    <cofactor evidence="1 8">
        <name>Mg(2+)</name>
        <dbReference type="ChEBI" id="CHEBI:18420"/>
    </cofactor>
</comment>
<comment type="function">
    <text evidence="8">Toxic component of a toxin-antitoxin (TA) system. An RNase.</text>
</comment>
<evidence type="ECO:0000259" key="9">
    <source>
        <dbReference type="Pfam" id="PF01850"/>
    </source>
</evidence>
<keyword evidence="2 8" id="KW-1277">Toxin-antitoxin system</keyword>
<reference evidence="10 11" key="1">
    <citation type="journal article" date="2019" name="Emerg. Microbes Infect.">
        <title>Comprehensive subspecies identification of 175 nontuberculous mycobacteria species based on 7547 genomic profiles.</title>
        <authorList>
            <person name="Matsumoto Y."/>
            <person name="Kinjo T."/>
            <person name="Motooka D."/>
            <person name="Nabeya D."/>
            <person name="Jung N."/>
            <person name="Uechi K."/>
            <person name="Horii T."/>
            <person name="Iida T."/>
            <person name="Fujita J."/>
            <person name="Nakamura S."/>
        </authorList>
    </citation>
    <scope>NUCLEOTIDE SEQUENCE [LARGE SCALE GENOMIC DNA]</scope>
    <source>
        <strain evidence="10 11">JCM 16017</strain>
    </source>
</reference>
<proteinExistence type="inferred from homology"/>
<dbReference type="InterPro" id="IPR050556">
    <property type="entry name" value="Type_II_TA_system_RNase"/>
</dbReference>
<keyword evidence="6 8" id="KW-0460">Magnesium</keyword>
<dbReference type="GO" id="GO:0004540">
    <property type="term" value="F:RNA nuclease activity"/>
    <property type="evidence" value="ECO:0007669"/>
    <property type="project" value="InterPro"/>
</dbReference>
<comment type="caution">
    <text evidence="10">The sequence shown here is derived from an EMBL/GenBank/DDBJ whole genome shotgun (WGS) entry which is preliminary data.</text>
</comment>
<dbReference type="InterPro" id="IPR029060">
    <property type="entry name" value="PIN-like_dom_sf"/>
</dbReference>
<accession>A0A7I9XPA7</accession>
<organism evidence="10 11">
    <name type="scientific">Mycolicibacter senuensis</name>
    <dbReference type="NCBI Taxonomy" id="386913"/>
    <lineage>
        <taxon>Bacteria</taxon>
        <taxon>Bacillati</taxon>
        <taxon>Actinomycetota</taxon>
        <taxon>Actinomycetes</taxon>
        <taxon>Mycobacteriales</taxon>
        <taxon>Mycobacteriaceae</taxon>
        <taxon>Mycolicibacter</taxon>
    </lineage>
</organism>
<dbReference type="EC" id="3.1.-.-" evidence="8"/>
<dbReference type="PANTHER" id="PTHR33653:SF1">
    <property type="entry name" value="RIBONUCLEASE VAPC2"/>
    <property type="match status" value="1"/>
</dbReference>
<evidence type="ECO:0000313" key="10">
    <source>
        <dbReference type="EMBL" id="GFG71598.1"/>
    </source>
</evidence>
<evidence type="ECO:0000256" key="4">
    <source>
        <dbReference type="ARBA" id="ARBA00022723"/>
    </source>
</evidence>
<dbReference type="Gene3D" id="3.40.50.1010">
    <property type="entry name" value="5'-nuclease"/>
    <property type="match status" value="1"/>
</dbReference>
<evidence type="ECO:0000256" key="6">
    <source>
        <dbReference type="ARBA" id="ARBA00022842"/>
    </source>
</evidence>
<keyword evidence="11" id="KW-1185">Reference proteome</keyword>
<keyword evidence="3 8" id="KW-0540">Nuclease</keyword>
<gene>
    <name evidence="8" type="primary">vapC</name>
    <name evidence="10" type="ORF">MSEN_33180</name>
</gene>
<dbReference type="GO" id="GO:0016787">
    <property type="term" value="F:hydrolase activity"/>
    <property type="evidence" value="ECO:0007669"/>
    <property type="project" value="UniProtKB-KW"/>
</dbReference>
<dbReference type="AlphaFoldDB" id="A0A7I9XPA7"/>
<dbReference type="CDD" id="cd18746">
    <property type="entry name" value="PIN_VapC4-5_FitB-like"/>
    <property type="match status" value="1"/>
</dbReference>
<dbReference type="PANTHER" id="PTHR33653">
    <property type="entry name" value="RIBONUCLEASE VAPC2"/>
    <property type="match status" value="1"/>
</dbReference>
<protein>
    <recommendedName>
        <fullName evidence="8">Ribonuclease VapC</fullName>
        <shortName evidence="8">RNase VapC</shortName>
        <ecNumber evidence="8">3.1.-.-</ecNumber>
    </recommendedName>
    <alternativeName>
        <fullName evidence="8">Toxin VapC</fullName>
    </alternativeName>
</protein>
<evidence type="ECO:0000256" key="3">
    <source>
        <dbReference type="ARBA" id="ARBA00022722"/>
    </source>
</evidence>
<evidence type="ECO:0000256" key="2">
    <source>
        <dbReference type="ARBA" id="ARBA00022649"/>
    </source>
</evidence>